<protein>
    <submittedName>
        <fullName evidence="1">Uncharacterized protein</fullName>
    </submittedName>
</protein>
<gene>
    <name evidence="1" type="ORF">HYALB_00010296</name>
</gene>
<evidence type="ECO:0000313" key="2">
    <source>
        <dbReference type="Proteomes" id="UP000701801"/>
    </source>
</evidence>
<name>A0A9N9LRU1_9HELO</name>
<dbReference type="Proteomes" id="UP000701801">
    <property type="component" value="Unassembled WGS sequence"/>
</dbReference>
<dbReference type="EMBL" id="CAJVRM010000250">
    <property type="protein sequence ID" value="CAG8978297.1"/>
    <property type="molecule type" value="Genomic_DNA"/>
</dbReference>
<keyword evidence="2" id="KW-1185">Reference proteome</keyword>
<sequence length="86" mass="9641">MKDDDEKRWERGRSSPYKLLLPLTASDVPAFTISQSGSHDSRRATEAEPQLLFPDWAAKGEAQRTAPATDVERLWIGRDLPGFVAE</sequence>
<comment type="caution">
    <text evidence="1">The sequence shown here is derived from an EMBL/GenBank/DDBJ whole genome shotgun (WGS) entry which is preliminary data.</text>
</comment>
<organism evidence="1 2">
    <name type="scientific">Hymenoscyphus albidus</name>
    <dbReference type="NCBI Taxonomy" id="595503"/>
    <lineage>
        <taxon>Eukaryota</taxon>
        <taxon>Fungi</taxon>
        <taxon>Dikarya</taxon>
        <taxon>Ascomycota</taxon>
        <taxon>Pezizomycotina</taxon>
        <taxon>Leotiomycetes</taxon>
        <taxon>Helotiales</taxon>
        <taxon>Helotiaceae</taxon>
        <taxon>Hymenoscyphus</taxon>
    </lineage>
</organism>
<reference evidence="1" key="1">
    <citation type="submission" date="2021-07" db="EMBL/GenBank/DDBJ databases">
        <authorList>
            <person name="Durling M."/>
        </authorList>
    </citation>
    <scope>NUCLEOTIDE SEQUENCE</scope>
</reference>
<accession>A0A9N9LRU1</accession>
<proteinExistence type="predicted"/>
<dbReference type="AlphaFoldDB" id="A0A9N9LRU1"/>
<evidence type="ECO:0000313" key="1">
    <source>
        <dbReference type="EMBL" id="CAG8978297.1"/>
    </source>
</evidence>